<dbReference type="PROSITE" id="PS51352">
    <property type="entry name" value="THIOREDOXIN_2"/>
    <property type="match status" value="1"/>
</dbReference>
<feature type="domain" description="Thioredoxin" evidence="6">
    <location>
        <begin position="83"/>
        <end position="255"/>
    </location>
</feature>
<dbReference type="RefSeq" id="WP_017745541.1">
    <property type="nucleotide sequence ID" value="NZ_KQ976354.1"/>
</dbReference>
<evidence type="ECO:0000256" key="1">
    <source>
        <dbReference type="ARBA" id="ARBA00005791"/>
    </source>
</evidence>
<comment type="similarity">
    <text evidence="1">Belongs to the thioredoxin family. DsbA subfamily.</text>
</comment>
<keyword evidence="3" id="KW-0560">Oxidoreductase</keyword>
<evidence type="ECO:0000256" key="5">
    <source>
        <dbReference type="ARBA" id="ARBA00023284"/>
    </source>
</evidence>
<sequence length="256" mass="29081">MYAFSYLVGKLLVWLRRFAVVGFICLVLSWSLPAQAARMNPQLEQQVLQIIREHPEAIVESVQAYQQKQRSQIQQAQQVFVQQMRTDPLSVIGQSPTTGSKDLKILLVEFSDFECPYCAQAHKTLKQFMVKHQDEVTLVYKHFPLTNVHPQAVPAATAAWAAQQQGKFWEYQDTLFSNQKQLGEQFYLDTAKNLNLDLEKFKSDRLLASAAIEKDSQLAQMLGLSGTPFFIMNGEVLSGAIQLGEIEDLLTRVRKT</sequence>
<dbReference type="GO" id="GO:0016491">
    <property type="term" value="F:oxidoreductase activity"/>
    <property type="evidence" value="ECO:0007669"/>
    <property type="project" value="UniProtKB-KW"/>
</dbReference>
<keyword evidence="8" id="KW-1185">Reference proteome</keyword>
<dbReference type="InterPro" id="IPR012336">
    <property type="entry name" value="Thioredoxin-like_fold"/>
</dbReference>
<evidence type="ECO:0000256" key="2">
    <source>
        <dbReference type="ARBA" id="ARBA00022729"/>
    </source>
</evidence>
<evidence type="ECO:0000259" key="6">
    <source>
        <dbReference type="PROSITE" id="PS51352"/>
    </source>
</evidence>
<dbReference type="SUPFAM" id="SSF52833">
    <property type="entry name" value="Thioredoxin-like"/>
    <property type="match status" value="1"/>
</dbReference>
<name>A0A139WRT9_9CYAN</name>
<organism evidence="7 8">
    <name type="scientific">Scytonema hofmannii PCC 7110</name>
    <dbReference type="NCBI Taxonomy" id="128403"/>
    <lineage>
        <taxon>Bacteria</taxon>
        <taxon>Bacillati</taxon>
        <taxon>Cyanobacteriota</taxon>
        <taxon>Cyanophyceae</taxon>
        <taxon>Nostocales</taxon>
        <taxon>Scytonemataceae</taxon>
        <taxon>Scytonema</taxon>
    </lineage>
</organism>
<dbReference type="Gene3D" id="3.40.30.10">
    <property type="entry name" value="Glutaredoxin"/>
    <property type="match status" value="1"/>
</dbReference>
<evidence type="ECO:0000256" key="3">
    <source>
        <dbReference type="ARBA" id="ARBA00023002"/>
    </source>
</evidence>
<keyword evidence="5" id="KW-0676">Redox-active center</keyword>
<reference evidence="7 8" key="1">
    <citation type="journal article" date="2013" name="Genome Biol. Evol.">
        <title>Genomes of Stigonematalean cyanobacteria (subsection V) and the evolution of oxygenic photosynthesis from prokaryotes to plastids.</title>
        <authorList>
            <person name="Dagan T."/>
            <person name="Roettger M."/>
            <person name="Stucken K."/>
            <person name="Landan G."/>
            <person name="Koch R."/>
            <person name="Major P."/>
            <person name="Gould S.B."/>
            <person name="Goremykin V.V."/>
            <person name="Rippka R."/>
            <person name="Tandeau de Marsac N."/>
            <person name="Gugger M."/>
            <person name="Lockhart P.J."/>
            <person name="Allen J.F."/>
            <person name="Brune I."/>
            <person name="Maus I."/>
            <person name="Puhler A."/>
            <person name="Martin W.F."/>
        </authorList>
    </citation>
    <scope>NUCLEOTIDE SEQUENCE [LARGE SCALE GENOMIC DNA]</scope>
    <source>
        <strain evidence="7 8">PCC 7110</strain>
    </source>
</reference>
<dbReference type="OrthoDB" id="117402at2"/>
<proteinExistence type="inferred from homology"/>
<dbReference type="PANTHER" id="PTHR13887">
    <property type="entry name" value="GLUTATHIONE S-TRANSFERASE KAPPA"/>
    <property type="match status" value="1"/>
</dbReference>
<gene>
    <name evidence="7" type="ORF">WA1_08275</name>
</gene>
<keyword evidence="4" id="KW-1015">Disulfide bond</keyword>
<dbReference type="InterPro" id="IPR036249">
    <property type="entry name" value="Thioredoxin-like_sf"/>
</dbReference>
<dbReference type="EMBL" id="ANNX02000052">
    <property type="protein sequence ID" value="KYC35151.1"/>
    <property type="molecule type" value="Genomic_DNA"/>
</dbReference>
<dbReference type="Proteomes" id="UP000076925">
    <property type="component" value="Unassembled WGS sequence"/>
</dbReference>
<keyword evidence="2" id="KW-0732">Signal</keyword>
<evidence type="ECO:0000313" key="7">
    <source>
        <dbReference type="EMBL" id="KYC35151.1"/>
    </source>
</evidence>
<dbReference type="AlphaFoldDB" id="A0A139WRT9"/>
<comment type="caution">
    <text evidence="7">The sequence shown here is derived from an EMBL/GenBank/DDBJ whole genome shotgun (WGS) entry which is preliminary data.</text>
</comment>
<dbReference type="STRING" id="128403.WA1_08275"/>
<accession>A0A139WRT9</accession>
<dbReference type="InterPro" id="IPR013766">
    <property type="entry name" value="Thioredoxin_domain"/>
</dbReference>
<evidence type="ECO:0000256" key="4">
    <source>
        <dbReference type="ARBA" id="ARBA00023157"/>
    </source>
</evidence>
<dbReference type="PANTHER" id="PTHR13887:SF14">
    <property type="entry name" value="DISULFIDE BOND FORMATION PROTEIN D"/>
    <property type="match status" value="1"/>
</dbReference>
<evidence type="ECO:0000313" key="8">
    <source>
        <dbReference type="Proteomes" id="UP000076925"/>
    </source>
</evidence>
<protein>
    <submittedName>
        <fullName evidence="7">Disulfide bond formation protein DsbA</fullName>
    </submittedName>
</protein>
<dbReference type="Pfam" id="PF13462">
    <property type="entry name" value="Thioredoxin_4"/>
    <property type="match status" value="1"/>
</dbReference>